<name>A0A6A3MAC7_9STRA</name>
<evidence type="ECO:0000313" key="6">
    <source>
        <dbReference type="Proteomes" id="UP000434957"/>
    </source>
</evidence>
<dbReference type="Gene3D" id="2.40.70.10">
    <property type="entry name" value="Acid Proteases"/>
    <property type="match status" value="1"/>
</dbReference>
<feature type="domain" description="Reverse transcriptase" evidence="2">
    <location>
        <begin position="532"/>
        <end position="713"/>
    </location>
</feature>
<organism evidence="3 5">
    <name type="scientific">Phytophthora rubi</name>
    <dbReference type="NCBI Taxonomy" id="129364"/>
    <lineage>
        <taxon>Eukaryota</taxon>
        <taxon>Sar</taxon>
        <taxon>Stramenopiles</taxon>
        <taxon>Oomycota</taxon>
        <taxon>Peronosporomycetes</taxon>
        <taxon>Peronosporales</taxon>
        <taxon>Peronosporaceae</taxon>
        <taxon>Phytophthora</taxon>
    </lineage>
</organism>
<dbReference type="InterPro" id="IPR000477">
    <property type="entry name" value="RT_dom"/>
</dbReference>
<reference evidence="3 5" key="1">
    <citation type="submission" date="2018-09" db="EMBL/GenBank/DDBJ databases">
        <title>Genomic investigation of the strawberry pathogen Phytophthora fragariae indicates pathogenicity is determined by transcriptional variation in three key races.</title>
        <authorList>
            <person name="Adams T.M."/>
            <person name="Armitage A.D."/>
            <person name="Sobczyk M.K."/>
            <person name="Bates H.J."/>
            <person name="Dunwell J.M."/>
            <person name="Nellist C.F."/>
            <person name="Harrison R.J."/>
        </authorList>
    </citation>
    <scope>NUCLEOTIDE SEQUENCE [LARGE SCALE GENOMIC DNA]</scope>
    <source>
        <strain evidence="3 5">SCRP249</strain>
        <strain evidence="4 6">SCRP333</strain>
    </source>
</reference>
<evidence type="ECO:0000313" key="3">
    <source>
        <dbReference type="EMBL" id="KAE9028492.1"/>
    </source>
</evidence>
<dbReference type="Gene3D" id="3.10.10.10">
    <property type="entry name" value="HIV Type 1 Reverse Transcriptase, subunit A, domain 1"/>
    <property type="match status" value="1"/>
</dbReference>
<dbReference type="PANTHER" id="PTHR33064:SF37">
    <property type="entry name" value="RIBONUCLEASE H"/>
    <property type="match status" value="1"/>
</dbReference>
<dbReference type="Proteomes" id="UP000429607">
    <property type="component" value="Unassembled WGS sequence"/>
</dbReference>
<dbReference type="InterPro" id="IPR051320">
    <property type="entry name" value="Viral_Replic_Matur_Polypro"/>
</dbReference>
<evidence type="ECO:0000259" key="2">
    <source>
        <dbReference type="PROSITE" id="PS50878"/>
    </source>
</evidence>
<feature type="compositionally biased region" description="Polar residues" evidence="1">
    <location>
        <begin position="226"/>
        <end position="236"/>
    </location>
</feature>
<dbReference type="EMBL" id="QXFT01000743">
    <property type="protein sequence ID" value="KAE9336712.1"/>
    <property type="molecule type" value="Genomic_DNA"/>
</dbReference>
<sequence>MIESVSHEALVKWKRDRRDYESKMQARCRVTGEDYDAVVQSIRDSFEPRLLEVFCQLQLNVEPADATERMLTAEIEHIVSSIKNATLPDIKELFKKELRMKKDESDVNARLMDYYKHFNTIVEDNGLTECFSGVAGTKEKCKRLISSLWPKSLKDEVKQCVRFTHIEAAKDPRALFRLILEKATEFERQHQRLRLQKCDAIGQGKENPKPPQSAKPKRRWEEKTPVVSTTTSSMESASGAKTDRKSKPPSSSKPPPGPCPKCQEMHWLRECPAASRKDKEEFWTKIKNARNKKAKLKRLGELLPSPERVVTLNGKLELPYCPDTGSDYTVIGHSHWNELKALGSSVVAVELEGPILNQTFGSTTVTAKYKAKIHVMIHTAVGPVEPMAAVDVLVLDVDDGEFIIGNDLLTSLGVDVDRQLQQLATRSEDETSGDPIDLEADEMHVKIDGSVPSGSDDIFAAVERLIDRAVENGFPLEHVETLRTISHAYDVWRLELRDDPPANVPPLEVRLKDGARPTKCKPRKYPPPIRRELGLVYENPKSRWSSPVLPVKKSADPMDMRQTTDYRARNEQTDVMAAVMPILSLVLENARGMKHFGLFDFLKGFWQLPLVELCQEFMSYMTDEKIFTPRRVPQGCADAAIHFQKTMEECFASLIYKHLLIWIDDLLLYANDIEVYLQKLGELFALLNQFGLKLSVKKSSLYQREVKWCGRLIDEHGVRHDPTRIDTLRSLPYPTIVGELQQFVCAITWMRQSIVDFARQVAPLQHRLDQALVSTKRSRRAAAGSRSS</sequence>
<dbReference type="InterPro" id="IPR021109">
    <property type="entry name" value="Peptidase_aspartic_dom_sf"/>
</dbReference>
<dbReference type="Gene3D" id="3.30.70.270">
    <property type="match status" value="1"/>
</dbReference>
<dbReference type="PANTHER" id="PTHR33064">
    <property type="entry name" value="POL PROTEIN"/>
    <property type="match status" value="1"/>
</dbReference>
<dbReference type="CDD" id="cd01647">
    <property type="entry name" value="RT_LTR"/>
    <property type="match status" value="1"/>
</dbReference>
<evidence type="ECO:0000256" key="1">
    <source>
        <dbReference type="SAM" id="MobiDB-lite"/>
    </source>
</evidence>
<evidence type="ECO:0000313" key="4">
    <source>
        <dbReference type="EMBL" id="KAE9336712.1"/>
    </source>
</evidence>
<protein>
    <recommendedName>
        <fullName evidence="2">Reverse transcriptase domain-containing protein</fullName>
    </recommendedName>
</protein>
<dbReference type="EMBL" id="QXFV01000732">
    <property type="protein sequence ID" value="KAE9028492.1"/>
    <property type="molecule type" value="Genomic_DNA"/>
</dbReference>
<dbReference type="Proteomes" id="UP000434957">
    <property type="component" value="Unassembled WGS sequence"/>
</dbReference>
<dbReference type="AlphaFoldDB" id="A0A6A3MAC7"/>
<comment type="caution">
    <text evidence="3">The sequence shown here is derived from an EMBL/GenBank/DDBJ whole genome shotgun (WGS) entry which is preliminary data.</text>
</comment>
<feature type="region of interest" description="Disordered" evidence="1">
    <location>
        <begin position="198"/>
        <end position="262"/>
    </location>
</feature>
<dbReference type="InterPro" id="IPR043502">
    <property type="entry name" value="DNA/RNA_pol_sf"/>
</dbReference>
<evidence type="ECO:0000313" key="5">
    <source>
        <dbReference type="Proteomes" id="UP000429607"/>
    </source>
</evidence>
<dbReference type="InterPro" id="IPR043128">
    <property type="entry name" value="Rev_trsase/Diguanyl_cyclase"/>
</dbReference>
<keyword evidence="6" id="KW-1185">Reference proteome</keyword>
<proteinExistence type="predicted"/>
<dbReference type="PROSITE" id="PS50878">
    <property type="entry name" value="RT_POL"/>
    <property type="match status" value="1"/>
</dbReference>
<dbReference type="Pfam" id="PF00078">
    <property type="entry name" value="RVT_1"/>
    <property type="match status" value="1"/>
</dbReference>
<accession>A0A6A3MAC7</accession>
<gene>
    <name evidence="3" type="ORF">PR001_g11720</name>
    <name evidence="4" type="ORF">PR003_g12364</name>
</gene>
<dbReference type="SUPFAM" id="SSF56672">
    <property type="entry name" value="DNA/RNA polymerases"/>
    <property type="match status" value="1"/>
</dbReference>